<name>A0A4Y3QQX9_STRCI</name>
<keyword evidence="2" id="KW-1185">Reference proteome</keyword>
<proteinExistence type="predicted"/>
<organism evidence="1 2">
    <name type="scientific">Streptomyces cacaoi</name>
    <dbReference type="NCBI Taxonomy" id="1898"/>
    <lineage>
        <taxon>Bacteria</taxon>
        <taxon>Bacillati</taxon>
        <taxon>Actinomycetota</taxon>
        <taxon>Actinomycetes</taxon>
        <taxon>Kitasatosporales</taxon>
        <taxon>Streptomycetaceae</taxon>
        <taxon>Streptomyces</taxon>
    </lineage>
</organism>
<accession>A0A4Y3QQX9</accession>
<dbReference type="RefSeq" id="WP_030878294.1">
    <property type="nucleotide sequence ID" value="NZ_BJMM01000002.1"/>
</dbReference>
<evidence type="ECO:0000313" key="1">
    <source>
        <dbReference type="EMBL" id="GEB47794.1"/>
    </source>
</evidence>
<dbReference type="Proteomes" id="UP000319210">
    <property type="component" value="Unassembled WGS sequence"/>
</dbReference>
<dbReference type="OrthoDB" id="4229493at2"/>
<dbReference type="EMBL" id="BJMM01000002">
    <property type="protein sequence ID" value="GEB47794.1"/>
    <property type="molecule type" value="Genomic_DNA"/>
</dbReference>
<dbReference type="AlphaFoldDB" id="A0A4Y3QQX9"/>
<protein>
    <submittedName>
        <fullName evidence="1">Uncharacterized protein</fullName>
    </submittedName>
</protein>
<gene>
    <name evidence="1" type="ORF">SCA03_03450</name>
</gene>
<evidence type="ECO:0000313" key="2">
    <source>
        <dbReference type="Proteomes" id="UP000319210"/>
    </source>
</evidence>
<reference evidence="1 2" key="1">
    <citation type="submission" date="2019-06" db="EMBL/GenBank/DDBJ databases">
        <title>Whole genome shotgun sequence of Streptomyces cacaoi subsp. cacaoi NBRC 12748.</title>
        <authorList>
            <person name="Hosoyama A."/>
            <person name="Uohara A."/>
            <person name="Ohji S."/>
            <person name="Ichikawa N."/>
        </authorList>
    </citation>
    <scope>NUCLEOTIDE SEQUENCE [LARGE SCALE GENOMIC DNA]</scope>
    <source>
        <strain evidence="1 2">NBRC 12748</strain>
    </source>
</reference>
<sequence>MTQTGARRCAAADARDPTPCEGRADAVAVLDAAGRQLTGCVHHGARLLASLDGGRLHPSAAALPWAVEVYCRAAELPPSPWIVGR</sequence>
<comment type="caution">
    <text evidence="1">The sequence shown here is derived from an EMBL/GenBank/DDBJ whole genome shotgun (WGS) entry which is preliminary data.</text>
</comment>